<dbReference type="PANTHER" id="PTHR11839:SF18">
    <property type="entry name" value="NUDIX HYDROLASE DOMAIN-CONTAINING PROTEIN"/>
    <property type="match status" value="1"/>
</dbReference>
<evidence type="ECO:0000256" key="1">
    <source>
        <dbReference type="ARBA" id="ARBA00000847"/>
    </source>
</evidence>
<dbReference type="InterPro" id="IPR020084">
    <property type="entry name" value="NUDIX_hydrolase_CS"/>
</dbReference>
<dbReference type="Pfam" id="PF00293">
    <property type="entry name" value="NUDIX"/>
    <property type="match status" value="1"/>
</dbReference>
<dbReference type="GO" id="GO:0006753">
    <property type="term" value="P:nucleoside phosphate metabolic process"/>
    <property type="evidence" value="ECO:0007669"/>
    <property type="project" value="TreeGrafter"/>
</dbReference>
<reference evidence="9" key="2">
    <citation type="journal article" date="2021" name="PeerJ">
        <title>Extensive microbial diversity within the chicken gut microbiome revealed by metagenomics and culture.</title>
        <authorList>
            <person name="Gilroy R."/>
            <person name="Ravi A."/>
            <person name="Getino M."/>
            <person name="Pursley I."/>
            <person name="Horton D.L."/>
            <person name="Alikhan N.F."/>
            <person name="Baker D."/>
            <person name="Gharbi K."/>
            <person name="Hall N."/>
            <person name="Watson M."/>
            <person name="Adriaenssens E.M."/>
            <person name="Foster-Nyarko E."/>
            <person name="Jarju S."/>
            <person name="Secka A."/>
            <person name="Antonio M."/>
            <person name="Oren A."/>
            <person name="Chaudhuri R.R."/>
            <person name="La Ragione R."/>
            <person name="Hildebrand F."/>
            <person name="Pallen M.J."/>
        </authorList>
    </citation>
    <scope>NUCLEOTIDE SEQUENCE</scope>
    <source>
        <strain evidence="9">G3-3990</strain>
    </source>
</reference>
<evidence type="ECO:0000259" key="8">
    <source>
        <dbReference type="PROSITE" id="PS51462"/>
    </source>
</evidence>
<evidence type="ECO:0000256" key="7">
    <source>
        <dbReference type="ARBA" id="ARBA00032272"/>
    </source>
</evidence>
<organism evidence="9 10">
    <name type="scientific">Candidatus Gallipaludibacter merdavium</name>
    <dbReference type="NCBI Taxonomy" id="2840839"/>
    <lineage>
        <taxon>Bacteria</taxon>
        <taxon>Pseudomonadati</taxon>
        <taxon>Bacteroidota</taxon>
        <taxon>Bacteroidia</taxon>
        <taxon>Bacteroidales</taxon>
        <taxon>Candidatus Gallipaludibacter</taxon>
    </lineage>
</organism>
<comment type="similarity">
    <text evidence="3">Belongs to the Nudix hydrolase family. NudK subfamily.</text>
</comment>
<proteinExistence type="inferred from homology"/>
<gene>
    <name evidence="9" type="ORF">IAA73_10515</name>
</gene>
<keyword evidence="5 9" id="KW-0378">Hydrolase</keyword>
<dbReference type="Gene3D" id="3.90.79.10">
    <property type="entry name" value="Nucleoside Triphosphate Pyrophosphohydrolase"/>
    <property type="match status" value="1"/>
</dbReference>
<dbReference type="PROSITE" id="PS51462">
    <property type="entry name" value="NUDIX"/>
    <property type="match status" value="1"/>
</dbReference>
<feature type="domain" description="Nudix hydrolase" evidence="8">
    <location>
        <begin position="45"/>
        <end position="174"/>
    </location>
</feature>
<comment type="cofactor">
    <cofactor evidence="2">
        <name>Mg(2+)</name>
        <dbReference type="ChEBI" id="CHEBI:18420"/>
    </cofactor>
</comment>
<dbReference type="EMBL" id="JADIMG010000097">
    <property type="protein sequence ID" value="MBO8460742.1"/>
    <property type="molecule type" value="Genomic_DNA"/>
</dbReference>
<evidence type="ECO:0000256" key="2">
    <source>
        <dbReference type="ARBA" id="ARBA00001946"/>
    </source>
</evidence>
<accession>A0A9D9N564</accession>
<dbReference type="CDD" id="cd03424">
    <property type="entry name" value="NUDIX_ADPRase_Nudt5_UGPPase_Nudt14"/>
    <property type="match status" value="1"/>
</dbReference>
<comment type="catalytic activity">
    <reaction evidence="1">
        <text>GDP-alpha-D-mannose + H2O = alpha-D-mannose 1-phosphate + GMP + 2 H(+)</text>
        <dbReference type="Rhea" id="RHEA:27978"/>
        <dbReference type="ChEBI" id="CHEBI:15377"/>
        <dbReference type="ChEBI" id="CHEBI:15378"/>
        <dbReference type="ChEBI" id="CHEBI:57527"/>
        <dbReference type="ChEBI" id="CHEBI:58115"/>
        <dbReference type="ChEBI" id="CHEBI:58409"/>
    </reaction>
</comment>
<evidence type="ECO:0000256" key="5">
    <source>
        <dbReference type="ARBA" id="ARBA00022801"/>
    </source>
</evidence>
<dbReference type="GO" id="GO:0019693">
    <property type="term" value="P:ribose phosphate metabolic process"/>
    <property type="evidence" value="ECO:0007669"/>
    <property type="project" value="TreeGrafter"/>
</dbReference>
<dbReference type="PROSITE" id="PS00893">
    <property type="entry name" value="NUDIX_BOX"/>
    <property type="match status" value="1"/>
</dbReference>
<evidence type="ECO:0000256" key="4">
    <source>
        <dbReference type="ARBA" id="ARBA00016377"/>
    </source>
</evidence>
<dbReference type="Proteomes" id="UP000823641">
    <property type="component" value="Unassembled WGS sequence"/>
</dbReference>
<dbReference type="AlphaFoldDB" id="A0A9D9N564"/>
<name>A0A9D9N564_9BACT</name>
<evidence type="ECO:0000256" key="6">
    <source>
        <dbReference type="ARBA" id="ARBA00032162"/>
    </source>
</evidence>
<dbReference type="GO" id="GO:0016787">
    <property type="term" value="F:hydrolase activity"/>
    <property type="evidence" value="ECO:0007669"/>
    <property type="project" value="UniProtKB-KW"/>
</dbReference>
<reference evidence="9" key="1">
    <citation type="submission" date="2020-10" db="EMBL/GenBank/DDBJ databases">
        <authorList>
            <person name="Gilroy R."/>
        </authorList>
    </citation>
    <scope>NUCLEOTIDE SEQUENCE</scope>
    <source>
        <strain evidence="9">G3-3990</strain>
    </source>
</reference>
<evidence type="ECO:0000313" key="9">
    <source>
        <dbReference type="EMBL" id="MBO8460742.1"/>
    </source>
</evidence>
<protein>
    <recommendedName>
        <fullName evidence="4">GDP-mannose pyrophosphatase</fullName>
    </recommendedName>
    <alternativeName>
        <fullName evidence="6">GDP-mannose hydrolase</fullName>
    </alternativeName>
    <alternativeName>
        <fullName evidence="7">GDPMK</fullName>
    </alternativeName>
</protein>
<evidence type="ECO:0000256" key="3">
    <source>
        <dbReference type="ARBA" id="ARBA00007275"/>
    </source>
</evidence>
<dbReference type="InterPro" id="IPR000086">
    <property type="entry name" value="NUDIX_hydrolase_dom"/>
</dbReference>
<dbReference type="SUPFAM" id="SSF55811">
    <property type="entry name" value="Nudix"/>
    <property type="match status" value="1"/>
</dbReference>
<dbReference type="InterPro" id="IPR015797">
    <property type="entry name" value="NUDIX_hydrolase-like_dom_sf"/>
</dbReference>
<evidence type="ECO:0000313" key="10">
    <source>
        <dbReference type="Proteomes" id="UP000823641"/>
    </source>
</evidence>
<sequence length="188" mass="21950">MDKHDDKKWEIIDSVYLFERPWLTARRDHVRLPNGVEHKEYYVLEYPDWVNVIAITESGDFVMERQYRHGLQWTGYEICAGVCESGESPLEAAQRELYEETGFGGGTWTKLMTISPNTSTNTNLCHCFLAEGVKQLSTQHLEPTEDISIELMSREKVWSLLEHDEIRQALMAAPLWKLFVKKQWTKNI</sequence>
<dbReference type="PANTHER" id="PTHR11839">
    <property type="entry name" value="UDP/ADP-SUGAR PYROPHOSPHATASE"/>
    <property type="match status" value="1"/>
</dbReference>
<comment type="caution">
    <text evidence="9">The sequence shown here is derived from an EMBL/GenBank/DDBJ whole genome shotgun (WGS) entry which is preliminary data.</text>
</comment>